<evidence type="ECO:0000313" key="3">
    <source>
        <dbReference type="Proteomes" id="UP001223978"/>
    </source>
</evidence>
<comment type="caution">
    <text evidence="2">The sequence shown here is derived from an EMBL/GenBank/DDBJ whole genome shotgun (WGS) entry which is preliminary data.</text>
</comment>
<dbReference type="EMBL" id="JASCIQ010000021">
    <property type="protein sequence ID" value="MDI3406222.1"/>
    <property type="molecule type" value="Genomic_DNA"/>
</dbReference>
<gene>
    <name evidence="2" type="ORF">QIS96_20710</name>
</gene>
<dbReference type="InterPro" id="IPR025751">
    <property type="entry name" value="RsbRD_N_dom"/>
</dbReference>
<proteinExistence type="predicted"/>
<name>A0ABT6SEW7_9ACTN</name>
<reference evidence="2 3" key="1">
    <citation type="submission" date="2023-05" db="EMBL/GenBank/DDBJ databases">
        <title>Draft genome sequence of Streptomyces sp. B-S-A6 isolated from a cave soil in Thailand.</title>
        <authorList>
            <person name="Chamroensaksri N."/>
            <person name="Muangham S."/>
        </authorList>
    </citation>
    <scope>NUCLEOTIDE SEQUENCE [LARGE SCALE GENOMIC DNA]</scope>
    <source>
        <strain evidence="2 3">B-S-A6</strain>
    </source>
</reference>
<protein>
    <recommendedName>
        <fullName evidence="1">RsbT co-antagonist protein RsbRD N-terminal domain-containing protein</fullName>
    </recommendedName>
</protein>
<feature type="domain" description="RsbT co-antagonist protein RsbRD N-terminal" evidence="1">
    <location>
        <begin position="48"/>
        <end position="142"/>
    </location>
</feature>
<organism evidence="2 3">
    <name type="scientific">Streptomyces cavernicola</name>
    <dbReference type="NCBI Taxonomy" id="3043613"/>
    <lineage>
        <taxon>Bacteria</taxon>
        <taxon>Bacillati</taxon>
        <taxon>Actinomycetota</taxon>
        <taxon>Actinomycetes</taxon>
        <taxon>Kitasatosporales</taxon>
        <taxon>Streptomycetaceae</taxon>
        <taxon>Streptomyces</taxon>
    </lineage>
</organism>
<evidence type="ECO:0000259" key="1">
    <source>
        <dbReference type="Pfam" id="PF14361"/>
    </source>
</evidence>
<keyword evidence="3" id="KW-1185">Reference proteome</keyword>
<dbReference type="RefSeq" id="WP_282544150.1">
    <property type="nucleotide sequence ID" value="NZ_JASCIQ010000021.1"/>
</dbReference>
<sequence length="175" mass="19778">MLRNSQRSETSSASASRATWRNVSPTLESASAAVSSERNRLAADVYRGEVGFDELRAPQGAREYARRLAQHGVTPTALVRAYRLGQQIHLTWAIDELVRTYPDPVRVLAAVRTLLSVNFRYIDAVSEQAIEEYQAERERWVRYVAAVDPDRRRVVVRGAGPGRRRVEDAWRLADA</sequence>
<evidence type="ECO:0000313" key="2">
    <source>
        <dbReference type="EMBL" id="MDI3406222.1"/>
    </source>
</evidence>
<dbReference type="Pfam" id="PF14361">
    <property type="entry name" value="RsbRD_N"/>
    <property type="match status" value="1"/>
</dbReference>
<accession>A0ABT6SEW7</accession>
<dbReference type="Proteomes" id="UP001223978">
    <property type="component" value="Unassembled WGS sequence"/>
</dbReference>